<gene>
    <name evidence="4" type="ORF">CANTEDRAFT_116627</name>
</gene>
<dbReference type="PANTHER" id="PTHR36853:SF1">
    <property type="entry name" value="DUF3844 DOMAIN-CONTAINING PROTEIN"/>
    <property type="match status" value="1"/>
</dbReference>
<protein>
    <recommendedName>
        <fullName evidence="3">Vacuolar sorting protein Vps3844 C-terminal domain-containing protein</fullName>
    </recommendedName>
</protein>
<dbReference type="OrthoDB" id="5583277at2759"/>
<dbReference type="AlphaFoldDB" id="G3BEI0"/>
<evidence type="ECO:0000256" key="1">
    <source>
        <dbReference type="SAM" id="Phobius"/>
    </source>
</evidence>
<dbReference type="PANTHER" id="PTHR36853">
    <property type="entry name" value="EXPRESSED PROTEIN"/>
    <property type="match status" value="1"/>
</dbReference>
<proteinExistence type="predicted"/>
<dbReference type="Proteomes" id="UP000000707">
    <property type="component" value="Unassembled WGS sequence"/>
</dbReference>
<keyword evidence="5" id="KW-1185">Reference proteome</keyword>
<evidence type="ECO:0000256" key="2">
    <source>
        <dbReference type="SAM" id="SignalP"/>
    </source>
</evidence>
<evidence type="ECO:0000259" key="3">
    <source>
        <dbReference type="Pfam" id="PF12955"/>
    </source>
</evidence>
<sequence>MKLFLAACVYFTVAIATTSQIAVYHLNDLSKPSLIPYVSSEEALMYLSDKLDLNVFKLSDYNKHETIEFIEQQNEINPPNDRPTLVVSLSGVELSEQPSFKISNPNKFWNQYHQMIKSATKAVPVTEEISVVASDASTVSGLKDHFKYFDVKLQSIWSNFKQNIFSNDINYVNDKFFITEISQLVHLNDHTFGPHDVVLVQLNSLHSMSGKIGQDSQTYQSSENILNSLLKLSQFDILVIDNAVPAPLQLAKRNQQLQKVFRDATLQTNGCFDKEETCQVQTSNCNSHGLCTKVSTGCWSCACSATFNQTLSKTTNWSGFDCSKRDISTTANLLLWSSLALLVMFVYGVKLLVSVGNEPLPPVLDTTQ</sequence>
<dbReference type="InterPro" id="IPR053065">
    <property type="entry name" value="Archenteron_Induction-Rel"/>
</dbReference>
<feature type="domain" description="Vacuolar sorting protein Vps3844 C-terminal" evidence="3">
    <location>
        <begin position="271"/>
        <end position="365"/>
    </location>
</feature>
<dbReference type="GeneID" id="18248376"/>
<dbReference type="KEGG" id="cten:18248376"/>
<dbReference type="RefSeq" id="XP_006690403.1">
    <property type="nucleotide sequence ID" value="XM_006690340.1"/>
</dbReference>
<evidence type="ECO:0000313" key="5">
    <source>
        <dbReference type="Proteomes" id="UP000000707"/>
    </source>
</evidence>
<name>G3BEI0_CANTC</name>
<dbReference type="eggNOG" id="ENOG502S64Q">
    <property type="taxonomic scope" value="Eukaryota"/>
</dbReference>
<evidence type="ECO:0000313" key="4">
    <source>
        <dbReference type="EMBL" id="EGV61190.1"/>
    </source>
</evidence>
<dbReference type="EMBL" id="GL996528">
    <property type="protein sequence ID" value="EGV61189.1"/>
    <property type="molecule type" value="Genomic_DNA"/>
</dbReference>
<feature type="signal peptide" evidence="2">
    <location>
        <begin position="1"/>
        <end position="16"/>
    </location>
</feature>
<keyword evidence="1" id="KW-0472">Membrane</keyword>
<dbReference type="STRING" id="590646.G3BEI0"/>
<dbReference type="EMBL" id="GL996528">
    <property type="protein sequence ID" value="EGV61190.1"/>
    <property type="molecule type" value="Genomic_DNA"/>
</dbReference>
<accession>G3BEI0</accession>
<keyword evidence="2" id="KW-0732">Signal</keyword>
<keyword evidence="1" id="KW-0812">Transmembrane</keyword>
<dbReference type="HOGENOM" id="CLU_050724_0_0_1"/>
<feature type="transmembrane region" description="Helical" evidence="1">
    <location>
        <begin position="333"/>
        <end position="353"/>
    </location>
</feature>
<dbReference type="GO" id="GO:0005783">
    <property type="term" value="C:endoplasmic reticulum"/>
    <property type="evidence" value="ECO:0007669"/>
    <property type="project" value="TreeGrafter"/>
</dbReference>
<keyword evidence="1" id="KW-1133">Transmembrane helix</keyword>
<organism evidence="5">
    <name type="scientific">Candida tenuis (strain ATCC 10573 / BCRC 21748 / CBS 615 / JCM 9827 / NBRC 10315 / NRRL Y-1498 / VKM Y-70)</name>
    <name type="common">Yeast</name>
    <name type="synonym">Yamadazyma tenuis</name>
    <dbReference type="NCBI Taxonomy" id="590646"/>
    <lineage>
        <taxon>Eukaryota</taxon>
        <taxon>Fungi</taxon>
        <taxon>Dikarya</taxon>
        <taxon>Ascomycota</taxon>
        <taxon>Saccharomycotina</taxon>
        <taxon>Pichiomycetes</taxon>
        <taxon>Debaryomycetaceae</taxon>
        <taxon>Yamadazyma</taxon>
    </lineage>
</organism>
<feature type="chain" id="PRO_5010833553" description="Vacuolar sorting protein Vps3844 C-terminal domain-containing protein" evidence="2">
    <location>
        <begin position="17"/>
        <end position="368"/>
    </location>
</feature>
<dbReference type="InterPro" id="IPR024382">
    <property type="entry name" value="Vps3844_C"/>
</dbReference>
<reference evidence="4 5" key="1">
    <citation type="journal article" date="2011" name="Proc. Natl. Acad. Sci. U.S.A.">
        <title>Comparative genomics of xylose-fermenting fungi for enhanced biofuel production.</title>
        <authorList>
            <person name="Wohlbach D.J."/>
            <person name="Kuo A."/>
            <person name="Sato T.K."/>
            <person name="Potts K.M."/>
            <person name="Salamov A.A."/>
            <person name="LaButti K.M."/>
            <person name="Sun H."/>
            <person name="Clum A."/>
            <person name="Pangilinan J.L."/>
            <person name="Lindquist E.A."/>
            <person name="Lucas S."/>
            <person name="Lapidus A."/>
            <person name="Jin M."/>
            <person name="Gunawan C."/>
            <person name="Balan V."/>
            <person name="Dale B.E."/>
            <person name="Jeffries T.W."/>
            <person name="Zinkel R."/>
            <person name="Barry K.W."/>
            <person name="Grigoriev I.V."/>
            <person name="Gasch A.P."/>
        </authorList>
    </citation>
    <scope>NUCLEOTIDE SEQUENCE [LARGE SCALE GENOMIC DNA]</scope>
    <source>
        <strain evidence="4">ATCC 10573</strain>
        <strain evidence="5">ATCC 10573 / BCRC 21748 / CBS 615 / JCM 9827 / NBRC 10315 / NRRL Y-1498 / VKM Y-70</strain>
    </source>
</reference>
<dbReference type="Pfam" id="PF12955">
    <property type="entry name" value="Vps3844_C"/>
    <property type="match status" value="1"/>
</dbReference>